<name>A0A8J2P9Q1_9HEXA</name>
<dbReference type="EMBL" id="CAJVCH010209955">
    <property type="protein sequence ID" value="CAG7731312.1"/>
    <property type="molecule type" value="Genomic_DNA"/>
</dbReference>
<keyword evidence="2" id="KW-1185">Reference proteome</keyword>
<dbReference type="AlphaFoldDB" id="A0A8J2P9Q1"/>
<evidence type="ECO:0000313" key="2">
    <source>
        <dbReference type="Proteomes" id="UP000708208"/>
    </source>
</evidence>
<dbReference type="Proteomes" id="UP000708208">
    <property type="component" value="Unassembled WGS sequence"/>
</dbReference>
<evidence type="ECO:0000313" key="1">
    <source>
        <dbReference type="EMBL" id="CAG7731312.1"/>
    </source>
</evidence>
<reference evidence="1" key="1">
    <citation type="submission" date="2021-06" db="EMBL/GenBank/DDBJ databases">
        <authorList>
            <person name="Hodson N. C."/>
            <person name="Mongue J. A."/>
            <person name="Jaron S. K."/>
        </authorList>
    </citation>
    <scope>NUCLEOTIDE SEQUENCE</scope>
</reference>
<feature type="non-terminal residue" evidence="1">
    <location>
        <position position="21"/>
    </location>
</feature>
<proteinExistence type="predicted"/>
<gene>
    <name evidence="1" type="ORF">AFUS01_LOCUS19913</name>
</gene>
<accession>A0A8J2P9Q1</accession>
<comment type="caution">
    <text evidence="1">The sequence shown here is derived from an EMBL/GenBank/DDBJ whole genome shotgun (WGS) entry which is preliminary data.</text>
</comment>
<feature type="non-terminal residue" evidence="1">
    <location>
        <position position="1"/>
    </location>
</feature>
<organism evidence="1 2">
    <name type="scientific">Allacma fusca</name>
    <dbReference type="NCBI Taxonomy" id="39272"/>
    <lineage>
        <taxon>Eukaryota</taxon>
        <taxon>Metazoa</taxon>
        <taxon>Ecdysozoa</taxon>
        <taxon>Arthropoda</taxon>
        <taxon>Hexapoda</taxon>
        <taxon>Collembola</taxon>
        <taxon>Symphypleona</taxon>
        <taxon>Sminthuridae</taxon>
        <taxon>Allacma</taxon>
    </lineage>
</organism>
<protein>
    <submittedName>
        <fullName evidence="1">Uncharacterized protein</fullName>
    </submittedName>
</protein>
<sequence>CYGNLLLSGVIKEQQNITGVC</sequence>